<evidence type="ECO:0000256" key="10">
    <source>
        <dbReference type="ARBA" id="ARBA00048205"/>
    </source>
</evidence>
<keyword evidence="5 12" id="KW-0288">FMN</keyword>
<dbReference type="CDD" id="cd02801">
    <property type="entry name" value="DUS_like_FMN"/>
    <property type="match status" value="1"/>
</dbReference>
<dbReference type="Gene3D" id="1.10.1200.80">
    <property type="entry name" value="Putative flavin oxidoreducatase, domain 2"/>
    <property type="match status" value="1"/>
</dbReference>
<keyword evidence="14" id="KW-0547">Nucleotide-binding</keyword>
<dbReference type="GO" id="GO:0017150">
    <property type="term" value="F:tRNA dihydrouridine synthase activity"/>
    <property type="evidence" value="ECO:0007669"/>
    <property type="project" value="InterPro"/>
</dbReference>
<comment type="catalytic activity">
    <reaction evidence="10">
        <text>a 5,6-dihydrouridine in tRNA + NADP(+) = a uridine in tRNA + NADPH + H(+)</text>
        <dbReference type="Rhea" id="RHEA:23624"/>
        <dbReference type="Rhea" id="RHEA-COMP:13339"/>
        <dbReference type="Rhea" id="RHEA-COMP:13887"/>
        <dbReference type="ChEBI" id="CHEBI:15378"/>
        <dbReference type="ChEBI" id="CHEBI:57783"/>
        <dbReference type="ChEBI" id="CHEBI:58349"/>
        <dbReference type="ChEBI" id="CHEBI:65315"/>
        <dbReference type="ChEBI" id="CHEBI:74443"/>
    </reaction>
</comment>
<keyword evidence="6 12" id="KW-0819">tRNA processing</keyword>
<comment type="caution">
    <text evidence="16">The sequence shown here is derived from an EMBL/GenBank/DDBJ whole genome shotgun (WGS) entry which is preliminary data.</text>
</comment>
<feature type="binding site" evidence="14">
    <location>
        <begin position="230"/>
        <end position="231"/>
    </location>
    <ligand>
        <name>FMN</name>
        <dbReference type="ChEBI" id="CHEBI:58210"/>
    </ligand>
</feature>
<dbReference type="InterPro" id="IPR013785">
    <property type="entry name" value="Aldolase_TIM"/>
</dbReference>
<dbReference type="InterPro" id="IPR035587">
    <property type="entry name" value="DUS-like_FMN-bd"/>
</dbReference>
<dbReference type="Gene3D" id="3.20.20.70">
    <property type="entry name" value="Aldolase class I"/>
    <property type="match status" value="1"/>
</dbReference>
<evidence type="ECO:0000256" key="12">
    <source>
        <dbReference type="PIRNR" id="PIRNR006621"/>
    </source>
</evidence>
<comment type="cofactor">
    <cofactor evidence="1 12 14">
        <name>FMN</name>
        <dbReference type="ChEBI" id="CHEBI:58210"/>
    </cofactor>
</comment>
<evidence type="ECO:0000313" key="16">
    <source>
        <dbReference type="EMBL" id="OGY53687.1"/>
    </source>
</evidence>
<comment type="catalytic activity">
    <reaction evidence="11">
        <text>a 5,6-dihydrouridine in tRNA + NAD(+) = a uridine in tRNA + NADH + H(+)</text>
        <dbReference type="Rhea" id="RHEA:54452"/>
        <dbReference type="Rhea" id="RHEA-COMP:13339"/>
        <dbReference type="Rhea" id="RHEA-COMP:13887"/>
        <dbReference type="ChEBI" id="CHEBI:15378"/>
        <dbReference type="ChEBI" id="CHEBI:57540"/>
        <dbReference type="ChEBI" id="CHEBI:57945"/>
        <dbReference type="ChEBI" id="CHEBI:65315"/>
        <dbReference type="ChEBI" id="CHEBI:74443"/>
    </reaction>
</comment>
<dbReference type="GO" id="GO:0050660">
    <property type="term" value="F:flavin adenine dinucleotide binding"/>
    <property type="evidence" value="ECO:0007669"/>
    <property type="project" value="InterPro"/>
</dbReference>
<organism evidence="16 17">
    <name type="scientific">Candidatus Buchananbacteria bacterium RIFCSPLOWO2_01_FULL_40_23b</name>
    <dbReference type="NCBI Taxonomy" id="1797544"/>
    <lineage>
        <taxon>Bacteria</taxon>
        <taxon>Candidatus Buchananiibacteriota</taxon>
    </lineage>
</organism>
<proteinExistence type="inferred from homology"/>
<accession>A0A1G1YQH8</accession>
<evidence type="ECO:0000256" key="14">
    <source>
        <dbReference type="PIRSR" id="PIRSR006621-2"/>
    </source>
</evidence>
<evidence type="ECO:0000256" key="5">
    <source>
        <dbReference type="ARBA" id="ARBA00022643"/>
    </source>
</evidence>
<dbReference type="EMBL" id="MHIN01000042">
    <property type="protein sequence ID" value="OGY53687.1"/>
    <property type="molecule type" value="Genomic_DNA"/>
</dbReference>
<keyword evidence="8" id="KW-0694">RNA-binding</keyword>
<dbReference type="PIRSF" id="PIRSF006621">
    <property type="entry name" value="Dus"/>
    <property type="match status" value="1"/>
</dbReference>
<dbReference type="InterPro" id="IPR018517">
    <property type="entry name" value="tRNA_hU_synthase_CS"/>
</dbReference>
<name>A0A1G1YQH8_9BACT</name>
<feature type="domain" description="DUS-like FMN-binding" evidence="15">
    <location>
        <begin position="16"/>
        <end position="337"/>
    </location>
</feature>
<evidence type="ECO:0000256" key="2">
    <source>
        <dbReference type="ARBA" id="ARBA00002790"/>
    </source>
</evidence>
<feature type="binding site" evidence="14">
    <location>
        <begin position="18"/>
        <end position="20"/>
    </location>
    <ligand>
        <name>FMN</name>
        <dbReference type="ChEBI" id="CHEBI:58210"/>
    </ligand>
</feature>
<dbReference type="EC" id="1.3.1.-" evidence="12"/>
<evidence type="ECO:0000256" key="9">
    <source>
        <dbReference type="ARBA" id="ARBA00023002"/>
    </source>
</evidence>
<evidence type="ECO:0000313" key="17">
    <source>
        <dbReference type="Proteomes" id="UP000178122"/>
    </source>
</evidence>
<dbReference type="Pfam" id="PF01207">
    <property type="entry name" value="Dus"/>
    <property type="match status" value="1"/>
</dbReference>
<keyword evidence="4 12" id="KW-0285">Flavoprotein</keyword>
<evidence type="ECO:0000256" key="1">
    <source>
        <dbReference type="ARBA" id="ARBA00001917"/>
    </source>
</evidence>
<comment type="function">
    <text evidence="2 12">Catalyzes the synthesis of 5,6-dihydrouridine (D), a modified base found in the D-loop of most tRNAs, via the reduction of the C5-C6 double bond in target uridines.</text>
</comment>
<evidence type="ECO:0000256" key="11">
    <source>
        <dbReference type="ARBA" id="ARBA00048802"/>
    </source>
</evidence>
<reference evidence="16 17" key="1">
    <citation type="journal article" date="2016" name="Nat. Commun.">
        <title>Thousands of microbial genomes shed light on interconnected biogeochemical processes in an aquifer system.</title>
        <authorList>
            <person name="Anantharaman K."/>
            <person name="Brown C.T."/>
            <person name="Hug L.A."/>
            <person name="Sharon I."/>
            <person name="Castelle C.J."/>
            <person name="Probst A.J."/>
            <person name="Thomas B.C."/>
            <person name="Singh A."/>
            <person name="Wilkins M.J."/>
            <person name="Karaoz U."/>
            <person name="Brodie E.L."/>
            <person name="Williams K.H."/>
            <person name="Hubbard S.S."/>
            <person name="Banfield J.F."/>
        </authorList>
    </citation>
    <scope>NUCLEOTIDE SEQUENCE [LARGE SCALE GENOMIC DNA]</scope>
</reference>
<dbReference type="PROSITE" id="PS01136">
    <property type="entry name" value="UPF0034"/>
    <property type="match status" value="1"/>
</dbReference>
<dbReference type="InterPro" id="IPR024036">
    <property type="entry name" value="tRNA-dHydroUridine_Synthase_C"/>
</dbReference>
<comment type="similarity">
    <text evidence="12">Belongs to the dus family.</text>
</comment>
<dbReference type="PANTHER" id="PTHR11082:SF25">
    <property type="entry name" value="DUS-LIKE FMN-BINDING DOMAIN-CONTAINING PROTEIN"/>
    <property type="match status" value="1"/>
</dbReference>
<evidence type="ECO:0000256" key="4">
    <source>
        <dbReference type="ARBA" id="ARBA00022630"/>
    </source>
</evidence>
<dbReference type="Proteomes" id="UP000178122">
    <property type="component" value="Unassembled WGS sequence"/>
</dbReference>
<dbReference type="SUPFAM" id="SSF51395">
    <property type="entry name" value="FMN-linked oxidoreductases"/>
    <property type="match status" value="1"/>
</dbReference>
<evidence type="ECO:0000256" key="13">
    <source>
        <dbReference type="PIRSR" id="PIRSR006621-1"/>
    </source>
</evidence>
<evidence type="ECO:0000256" key="6">
    <source>
        <dbReference type="ARBA" id="ARBA00022694"/>
    </source>
</evidence>
<feature type="binding site" evidence="14">
    <location>
        <position position="144"/>
    </location>
    <ligand>
        <name>FMN</name>
        <dbReference type="ChEBI" id="CHEBI:58210"/>
    </ligand>
</feature>
<feature type="binding site" evidence="14">
    <location>
        <position position="74"/>
    </location>
    <ligand>
        <name>FMN</name>
        <dbReference type="ChEBI" id="CHEBI:58210"/>
    </ligand>
</feature>
<gene>
    <name evidence="16" type="ORF">A2912_05075</name>
</gene>
<dbReference type="InterPro" id="IPR001269">
    <property type="entry name" value="DUS_fam"/>
</dbReference>
<feature type="binding site" evidence="14">
    <location>
        <position position="172"/>
    </location>
    <ligand>
        <name>FMN</name>
        <dbReference type="ChEBI" id="CHEBI:58210"/>
    </ligand>
</feature>
<sequence>MKKSFWDNLEKPFFALAPMADVTDAAFRFIIAKYGKPEVMFTQFVSCDGLCSAGKKALLIDLKYEETERPIVAQFFGAKPDNFYQCARLAVKLGFDGIDINMGCPDKSVMKQCAGAALIKDPKLAAEIIIATKKGAGDLPISIKTRTGDTKDNLKEWLPILLEQKPAAITVHARTRKEMSNVPAKWHLVKQAVAMAKGSGTLIIGNGDVKDLAEARQKAKETGCDGVMLGRAIFGNPWLFAHLPERRVGAGFLPPLSQRLNVLVEHTKLFEKLLMQPAKGGSQSEADAPLEHASGGKNFAIMKKHFKAYVSGFDGAKELRIKLMATKNAKEVEEIIKEFLKTPKFPP</sequence>
<dbReference type="PANTHER" id="PTHR11082">
    <property type="entry name" value="TRNA-DIHYDROURIDINE SYNTHASE"/>
    <property type="match status" value="1"/>
</dbReference>
<evidence type="ECO:0000256" key="7">
    <source>
        <dbReference type="ARBA" id="ARBA00022857"/>
    </source>
</evidence>
<keyword evidence="7" id="KW-0521">NADP</keyword>
<feature type="active site" description="Proton donor" evidence="13">
    <location>
        <position position="104"/>
    </location>
</feature>
<dbReference type="AlphaFoldDB" id="A0A1G1YQH8"/>
<keyword evidence="9 12" id="KW-0560">Oxidoreductase</keyword>
<protein>
    <recommendedName>
        <fullName evidence="12">tRNA-dihydrouridine synthase</fullName>
        <ecNumber evidence="12">1.3.1.-</ecNumber>
    </recommendedName>
</protein>
<dbReference type="GO" id="GO:0000049">
    <property type="term" value="F:tRNA binding"/>
    <property type="evidence" value="ECO:0007669"/>
    <property type="project" value="UniProtKB-KW"/>
</dbReference>
<evidence type="ECO:0000256" key="8">
    <source>
        <dbReference type="ARBA" id="ARBA00022884"/>
    </source>
</evidence>
<evidence type="ECO:0000259" key="15">
    <source>
        <dbReference type="Pfam" id="PF01207"/>
    </source>
</evidence>
<keyword evidence="3" id="KW-0820">tRNA-binding</keyword>
<evidence type="ECO:0000256" key="3">
    <source>
        <dbReference type="ARBA" id="ARBA00022555"/>
    </source>
</evidence>